<organism evidence="2 3">
    <name type="scientific">Dorcoceras hygrometricum</name>
    <dbReference type="NCBI Taxonomy" id="472368"/>
    <lineage>
        <taxon>Eukaryota</taxon>
        <taxon>Viridiplantae</taxon>
        <taxon>Streptophyta</taxon>
        <taxon>Embryophyta</taxon>
        <taxon>Tracheophyta</taxon>
        <taxon>Spermatophyta</taxon>
        <taxon>Magnoliopsida</taxon>
        <taxon>eudicotyledons</taxon>
        <taxon>Gunneridae</taxon>
        <taxon>Pentapetalae</taxon>
        <taxon>asterids</taxon>
        <taxon>lamiids</taxon>
        <taxon>Lamiales</taxon>
        <taxon>Gesneriaceae</taxon>
        <taxon>Didymocarpoideae</taxon>
        <taxon>Trichosporeae</taxon>
        <taxon>Loxocarpinae</taxon>
        <taxon>Dorcoceras</taxon>
    </lineage>
</organism>
<gene>
    <name evidence="2" type="ORF">F511_24719</name>
</gene>
<sequence>MAQYQILARKPLGPSGTGPKQTLEVKTVSQHRLEFAARRCTAACTACGTGPHATRATTRNSCRWAAGGAQHRARQSRTVAGQRAQWATLETTHNAHNPSIVAASLPPQLLSRRPSPRAAAAAVCRRLRGWTCSDHLDEEIPSVINSSRLLVKTDEGAVIPVVDRIRRTQPPIVEVPVSL</sequence>
<dbReference type="Proteomes" id="UP000250235">
    <property type="component" value="Unassembled WGS sequence"/>
</dbReference>
<evidence type="ECO:0000256" key="1">
    <source>
        <dbReference type="SAM" id="MobiDB-lite"/>
    </source>
</evidence>
<dbReference type="EMBL" id="KV000687">
    <property type="protein sequence ID" value="KZV40053.1"/>
    <property type="molecule type" value="Genomic_DNA"/>
</dbReference>
<accession>A0A2Z7BZK0</accession>
<name>A0A2Z7BZK0_9LAMI</name>
<protein>
    <submittedName>
        <fullName evidence="2">Uncharacterized protein</fullName>
    </submittedName>
</protein>
<evidence type="ECO:0000313" key="2">
    <source>
        <dbReference type="EMBL" id="KZV40053.1"/>
    </source>
</evidence>
<proteinExistence type="predicted"/>
<reference evidence="2 3" key="1">
    <citation type="journal article" date="2015" name="Proc. Natl. Acad. Sci. U.S.A.">
        <title>The resurrection genome of Boea hygrometrica: A blueprint for survival of dehydration.</title>
        <authorList>
            <person name="Xiao L."/>
            <person name="Yang G."/>
            <person name="Zhang L."/>
            <person name="Yang X."/>
            <person name="Zhao S."/>
            <person name="Ji Z."/>
            <person name="Zhou Q."/>
            <person name="Hu M."/>
            <person name="Wang Y."/>
            <person name="Chen M."/>
            <person name="Xu Y."/>
            <person name="Jin H."/>
            <person name="Xiao X."/>
            <person name="Hu G."/>
            <person name="Bao F."/>
            <person name="Hu Y."/>
            <person name="Wan P."/>
            <person name="Li L."/>
            <person name="Deng X."/>
            <person name="Kuang T."/>
            <person name="Xiang C."/>
            <person name="Zhu J.K."/>
            <person name="Oliver M.J."/>
            <person name="He Y."/>
        </authorList>
    </citation>
    <scope>NUCLEOTIDE SEQUENCE [LARGE SCALE GENOMIC DNA]</scope>
    <source>
        <strain evidence="3">cv. XS01</strain>
    </source>
</reference>
<evidence type="ECO:0000313" key="3">
    <source>
        <dbReference type="Proteomes" id="UP000250235"/>
    </source>
</evidence>
<keyword evidence="3" id="KW-1185">Reference proteome</keyword>
<feature type="region of interest" description="Disordered" evidence="1">
    <location>
        <begin position="1"/>
        <end position="21"/>
    </location>
</feature>
<dbReference type="AlphaFoldDB" id="A0A2Z7BZK0"/>